<dbReference type="OMA" id="NESTMAM"/>
<evidence type="ECO:0000256" key="1">
    <source>
        <dbReference type="ARBA" id="ARBA00004123"/>
    </source>
</evidence>
<dbReference type="RefSeq" id="XP_027199817.1">
    <property type="nucleotide sequence ID" value="XM_027344016.1"/>
</dbReference>
<dbReference type="InterPro" id="IPR052464">
    <property type="entry name" value="Synovial_Prolif_Regulator"/>
</dbReference>
<evidence type="ECO:0000313" key="5">
    <source>
        <dbReference type="RefSeq" id="XP_027199817.1"/>
    </source>
</evidence>
<dbReference type="Gene3D" id="1.25.10.10">
    <property type="entry name" value="Leucine-rich Repeat Variant"/>
    <property type="match status" value="1"/>
</dbReference>
<evidence type="ECO:0000256" key="2">
    <source>
        <dbReference type="ARBA" id="ARBA00023242"/>
    </source>
</evidence>
<organism evidence="4 5">
    <name type="scientific">Dermatophagoides pteronyssinus</name>
    <name type="common">European house dust mite</name>
    <dbReference type="NCBI Taxonomy" id="6956"/>
    <lineage>
        <taxon>Eukaryota</taxon>
        <taxon>Metazoa</taxon>
        <taxon>Ecdysozoa</taxon>
        <taxon>Arthropoda</taxon>
        <taxon>Chelicerata</taxon>
        <taxon>Arachnida</taxon>
        <taxon>Acari</taxon>
        <taxon>Acariformes</taxon>
        <taxon>Sarcoptiformes</taxon>
        <taxon>Astigmata</taxon>
        <taxon>Psoroptidia</taxon>
        <taxon>Analgoidea</taxon>
        <taxon>Pyroglyphidae</taxon>
        <taxon>Dermatophagoidinae</taxon>
        <taxon>Dermatophagoides</taxon>
    </lineage>
</organism>
<gene>
    <name evidence="5" type="primary">LOC113793938</name>
</gene>
<dbReference type="AlphaFoldDB" id="A0A6P6Y2U6"/>
<dbReference type="KEGG" id="dpte:113793938"/>
<name>A0A6P6Y2U6_DERPT</name>
<dbReference type="InterPro" id="IPR016024">
    <property type="entry name" value="ARM-type_fold"/>
</dbReference>
<dbReference type="PANTHER" id="PTHR23424:SF23">
    <property type="entry name" value="PROTEIN SAAL1"/>
    <property type="match status" value="1"/>
</dbReference>
<keyword evidence="4" id="KW-1185">Reference proteome</keyword>
<dbReference type="SUPFAM" id="SSF48371">
    <property type="entry name" value="ARM repeat"/>
    <property type="match status" value="1"/>
</dbReference>
<comment type="subcellular location">
    <subcellularLocation>
        <location evidence="1">Nucleus</location>
    </subcellularLocation>
</comment>
<dbReference type="OrthoDB" id="2156856at2759"/>
<evidence type="ECO:0000313" key="4">
    <source>
        <dbReference type="Proteomes" id="UP000515146"/>
    </source>
</evidence>
<accession>A0A6P6Y2U6</accession>
<dbReference type="InterPro" id="IPR011989">
    <property type="entry name" value="ARM-like"/>
</dbReference>
<sequence>MSDAIGQTVYSKQWLIQGLMKLIKFVENESNRTTTTNIGDNESTMAMNDGDNVEFDEDQLCLIWDISSDSDVQQCLIELNAADIFIQTIISTENQRLAEIAIGILGNLCHNDQICNQISTNSLFCSNALSMLAATDIPFLIQLIRFLNTGLNKQPNKWLPLIHEQNEFFNTQIEYLLANCLNRELLRLLLQYLNDVLYQSDEELAGNNFFNNDSNFIIALCQACMQILSEIDQQQNDNQDTESIQDVQFFYNFWFILEMITRTIDDKIVSDCFDDIMELFLRFVNGKSFLDFSKSSSSSSNSINAFSAACACLYRLMMIQNDENISQIFREKMATIDDDDDRLKSIFNKSMSAILSDQHNWPTSTTIHHDTSILRNIYENIDHLYRYLFSSSSSAD</sequence>
<dbReference type="Proteomes" id="UP000515146">
    <property type="component" value="Unplaced"/>
</dbReference>
<comment type="similarity">
    <text evidence="3">Belongs to the SAAL1 family.</text>
</comment>
<dbReference type="InParanoid" id="A0A6P6Y2U6"/>
<reference evidence="5" key="1">
    <citation type="submission" date="2025-08" db="UniProtKB">
        <authorList>
            <consortium name="RefSeq"/>
        </authorList>
    </citation>
    <scope>IDENTIFICATION</scope>
    <source>
        <strain evidence="5">Airmid</strain>
    </source>
</reference>
<evidence type="ECO:0000256" key="3">
    <source>
        <dbReference type="ARBA" id="ARBA00038401"/>
    </source>
</evidence>
<dbReference type="GO" id="GO:0005634">
    <property type="term" value="C:nucleus"/>
    <property type="evidence" value="ECO:0007669"/>
    <property type="project" value="UniProtKB-SubCell"/>
</dbReference>
<keyword evidence="2" id="KW-0539">Nucleus</keyword>
<proteinExistence type="inferred from homology"/>
<protein>
    <submittedName>
        <fullName evidence="5">Protein saal1-like</fullName>
    </submittedName>
</protein>
<dbReference type="PANTHER" id="PTHR23424">
    <property type="entry name" value="SERUM AMYLOID A"/>
    <property type="match status" value="1"/>
</dbReference>